<dbReference type="Gene3D" id="3.40.50.300">
    <property type="entry name" value="P-loop containing nucleotide triphosphate hydrolases"/>
    <property type="match status" value="1"/>
</dbReference>
<organism evidence="7 8">
    <name type="scientific">Methanocaldococcus lauensis</name>
    <dbReference type="NCBI Taxonomy" id="2546128"/>
    <lineage>
        <taxon>Archaea</taxon>
        <taxon>Methanobacteriati</taxon>
        <taxon>Methanobacteriota</taxon>
        <taxon>Methanomada group</taxon>
        <taxon>Methanococci</taxon>
        <taxon>Methanococcales</taxon>
        <taxon>Methanocaldococcaceae</taxon>
        <taxon>Methanocaldococcus</taxon>
    </lineage>
</organism>
<dbReference type="EMBL" id="LR792632">
    <property type="protein sequence ID" value="CAB3288201.1"/>
    <property type="molecule type" value="Genomic_DNA"/>
</dbReference>
<dbReference type="Pfam" id="PF00004">
    <property type="entry name" value="AAA"/>
    <property type="match status" value="1"/>
</dbReference>
<dbReference type="InterPro" id="IPR027417">
    <property type="entry name" value="P-loop_NTPase"/>
</dbReference>
<gene>
    <name evidence="7" type="ORF">MLAUSG7_0595</name>
</gene>
<dbReference type="InterPro" id="IPR008571">
    <property type="entry name" value="HerA-like"/>
</dbReference>
<evidence type="ECO:0000256" key="3">
    <source>
        <dbReference type="ARBA" id="ARBA00048954"/>
    </source>
</evidence>
<protein>
    <submittedName>
        <fullName evidence="7">DUF87 domain-containing protein</fullName>
    </submittedName>
</protein>
<dbReference type="PANTHER" id="PTHR42957">
    <property type="entry name" value="HELICASE MJ1565-RELATED"/>
    <property type="match status" value="1"/>
</dbReference>
<dbReference type="CDD" id="cd01127">
    <property type="entry name" value="TrwB_TraG_TraD_VirD4"/>
    <property type="match status" value="1"/>
</dbReference>
<dbReference type="Pfam" id="PF01935">
    <property type="entry name" value="DUF87"/>
    <property type="match status" value="1"/>
</dbReference>
<feature type="domain" description="Helicase HerA central" evidence="6">
    <location>
        <begin position="7"/>
        <end position="52"/>
    </location>
</feature>
<dbReference type="InterPro" id="IPR002789">
    <property type="entry name" value="HerA_central"/>
</dbReference>
<name>A0A8D6PQR7_9EURY</name>
<feature type="domain" description="ATPase AAA-type core" evidence="5">
    <location>
        <begin position="56"/>
        <end position="156"/>
    </location>
</feature>
<dbReference type="Proteomes" id="UP000679213">
    <property type="component" value="Chromosome I"/>
</dbReference>
<evidence type="ECO:0000259" key="6">
    <source>
        <dbReference type="Pfam" id="PF01935"/>
    </source>
</evidence>
<dbReference type="SUPFAM" id="SSF52540">
    <property type="entry name" value="P-loop containing nucleoside triphosphate hydrolases"/>
    <property type="match status" value="1"/>
</dbReference>
<accession>A0A8D6PQR7</accession>
<reference evidence="7 8" key="1">
    <citation type="submission" date="2020-04" db="EMBL/GenBank/DDBJ databases">
        <authorList>
            <consortium name="Genoscope - CEA"/>
            <person name="William W."/>
        </authorList>
    </citation>
    <scope>NUCLEOTIDE SEQUENCE [LARGE SCALE GENOMIC DNA]</scope>
    <source>
        <strain evidence="7 8">SG7</strain>
    </source>
</reference>
<evidence type="ECO:0000256" key="4">
    <source>
        <dbReference type="ARBA" id="ARBA00048988"/>
    </source>
</evidence>
<dbReference type="RefSeq" id="WP_214400473.1">
    <property type="nucleotide sequence ID" value="NZ_LR792632.1"/>
</dbReference>
<keyword evidence="8" id="KW-1185">Reference proteome</keyword>
<dbReference type="KEGG" id="mesg:MLAUSG7_0595"/>
<dbReference type="GO" id="GO:0043139">
    <property type="term" value="F:5'-3' DNA helicase activity"/>
    <property type="evidence" value="ECO:0007669"/>
    <property type="project" value="UniProtKB-EC"/>
</dbReference>
<comment type="catalytic activity">
    <reaction evidence="2">
        <text>Couples ATP hydrolysis with the unwinding of duplex DNA by translocating in the 3'-5' direction.</text>
        <dbReference type="EC" id="5.6.2.4"/>
    </reaction>
</comment>
<dbReference type="InterPro" id="IPR003959">
    <property type="entry name" value="ATPase_AAA_core"/>
</dbReference>
<evidence type="ECO:0000313" key="8">
    <source>
        <dbReference type="Proteomes" id="UP000679213"/>
    </source>
</evidence>
<dbReference type="GO" id="GO:0043138">
    <property type="term" value="F:3'-5' DNA helicase activity"/>
    <property type="evidence" value="ECO:0007669"/>
    <property type="project" value="UniProtKB-EC"/>
</dbReference>
<sequence>MTGANIKHVLITGASGTGKSEYFKRNILNPALKKGIRVVIIDPENEYDRIPKTNLKSILKDLKTKTAVRYVPNLRDSNYLDQLDKLYQKIFDNVRGCIIAIDEARFCGGEQHRLLPGLLELITRGRKRGLKLVVITQRIALIDKTITGNCQIKVLFKCAEDVDWDRYRKINKELTEKLKMSKNDHAYIYINGLTAKLVE</sequence>
<proteinExistence type="inferred from homology"/>
<evidence type="ECO:0000313" key="7">
    <source>
        <dbReference type="EMBL" id="CAB3288201.1"/>
    </source>
</evidence>
<evidence type="ECO:0000259" key="5">
    <source>
        <dbReference type="Pfam" id="PF00004"/>
    </source>
</evidence>
<dbReference type="GO" id="GO:0016887">
    <property type="term" value="F:ATP hydrolysis activity"/>
    <property type="evidence" value="ECO:0007669"/>
    <property type="project" value="InterPro"/>
</dbReference>
<comment type="catalytic activity">
    <reaction evidence="4">
        <text>ATP + H2O = ADP + phosphate + H(+)</text>
        <dbReference type="Rhea" id="RHEA:13065"/>
        <dbReference type="ChEBI" id="CHEBI:15377"/>
        <dbReference type="ChEBI" id="CHEBI:15378"/>
        <dbReference type="ChEBI" id="CHEBI:30616"/>
        <dbReference type="ChEBI" id="CHEBI:43474"/>
        <dbReference type="ChEBI" id="CHEBI:456216"/>
        <dbReference type="EC" id="5.6.2.4"/>
    </reaction>
</comment>
<evidence type="ECO:0000256" key="2">
    <source>
        <dbReference type="ARBA" id="ARBA00034617"/>
    </source>
</evidence>
<dbReference type="GeneID" id="65883410"/>
<comment type="similarity">
    <text evidence="1">Belongs to the HerA family.</text>
</comment>
<dbReference type="GO" id="GO:0005524">
    <property type="term" value="F:ATP binding"/>
    <property type="evidence" value="ECO:0007669"/>
    <property type="project" value="InterPro"/>
</dbReference>
<dbReference type="AlphaFoldDB" id="A0A8D6PQR7"/>
<evidence type="ECO:0000256" key="1">
    <source>
        <dbReference type="ARBA" id="ARBA00007816"/>
    </source>
</evidence>
<comment type="catalytic activity">
    <reaction evidence="3">
        <text>ATP + H2O = ADP + phosphate + H(+)</text>
        <dbReference type="Rhea" id="RHEA:13065"/>
        <dbReference type="ChEBI" id="CHEBI:15377"/>
        <dbReference type="ChEBI" id="CHEBI:15378"/>
        <dbReference type="ChEBI" id="CHEBI:30616"/>
        <dbReference type="ChEBI" id="CHEBI:43474"/>
        <dbReference type="ChEBI" id="CHEBI:456216"/>
        <dbReference type="EC" id="5.6.2.3"/>
    </reaction>
</comment>
<dbReference type="PANTHER" id="PTHR42957:SF1">
    <property type="entry name" value="HELICASE MJ1565-RELATED"/>
    <property type="match status" value="1"/>
</dbReference>